<dbReference type="Gene3D" id="1.20.1250.20">
    <property type="entry name" value="MFS general substrate transporter like domains"/>
    <property type="match status" value="1"/>
</dbReference>
<reference evidence="10" key="1">
    <citation type="journal article" date="2019" name="Int. J. Syst. Evol. Microbiol.">
        <title>The Global Catalogue of Microorganisms (GCM) 10K type strain sequencing project: providing services to taxonomists for standard genome sequencing and annotation.</title>
        <authorList>
            <consortium name="The Broad Institute Genomics Platform"/>
            <consortium name="The Broad Institute Genome Sequencing Center for Infectious Disease"/>
            <person name="Wu L."/>
            <person name="Ma J."/>
        </authorList>
    </citation>
    <scope>NUCLEOTIDE SEQUENCE [LARGE SCALE GENOMIC DNA]</scope>
    <source>
        <strain evidence="10">CGMCC 4.1434</strain>
    </source>
</reference>
<evidence type="ECO:0000256" key="2">
    <source>
        <dbReference type="ARBA" id="ARBA00022448"/>
    </source>
</evidence>
<proteinExistence type="predicted"/>
<evidence type="ECO:0000313" key="9">
    <source>
        <dbReference type="EMBL" id="MFC5591246.1"/>
    </source>
</evidence>
<protein>
    <submittedName>
        <fullName evidence="9">MFS transporter</fullName>
    </submittedName>
</protein>
<keyword evidence="10" id="KW-1185">Reference proteome</keyword>
<keyword evidence="6 7" id="KW-0472">Membrane</keyword>
<feature type="transmembrane region" description="Helical" evidence="7">
    <location>
        <begin position="163"/>
        <end position="186"/>
    </location>
</feature>
<feature type="transmembrane region" description="Helical" evidence="7">
    <location>
        <begin position="207"/>
        <end position="230"/>
    </location>
</feature>
<evidence type="ECO:0000256" key="7">
    <source>
        <dbReference type="SAM" id="Phobius"/>
    </source>
</evidence>
<feature type="domain" description="Major facilitator superfamily (MFS) profile" evidence="8">
    <location>
        <begin position="11"/>
        <end position="390"/>
    </location>
</feature>
<evidence type="ECO:0000256" key="3">
    <source>
        <dbReference type="ARBA" id="ARBA00022475"/>
    </source>
</evidence>
<dbReference type="RefSeq" id="WP_381438788.1">
    <property type="nucleotide sequence ID" value="NZ_JBHSNO010000015.1"/>
</dbReference>
<keyword evidence="2" id="KW-0813">Transport</keyword>
<evidence type="ECO:0000256" key="4">
    <source>
        <dbReference type="ARBA" id="ARBA00022692"/>
    </source>
</evidence>
<evidence type="ECO:0000256" key="5">
    <source>
        <dbReference type="ARBA" id="ARBA00022989"/>
    </source>
</evidence>
<feature type="transmembrane region" description="Helical" evidence="7">
    <location>
        <begin position="77"/>
        <end position="96"/>
    </location>
</feature>
<keyword evidence="4 7" id="KW-0812">Transmembrane</keyword>
<keyword evidence="5 7" id="KW-1133">Transmembrane helix</keyword>
<evidence type="ECO:0000313" key="10">
    <source>
        <dbReference type="Proteomes" id="UP001596109"/>
    </source>
</evidence>
<comment type="caution">
    <text evidence="9">The sequence shown here is derived from an EMBL/GenBank/DDBJ whole genome shotgun (WGS) entry which is preliminary data.</text>
</comment>
<dbReference type="PROSITE" id="PS50850">
    <property type="entry name" value="MFS"/>
    <property type="match status" value="1"/>
</dbReference>
<feature type="transmembrane region" description="Helical" evidence="7">
    <location>
        <begin position="136"/>
        <end position="157"/>
    </location>
</feature>
<feature type="transmembrane region" description="Helical" evidence="7">
    <location>
        <begin position="297"/>
        <end position="323"/>
    </location>
</feature>
<evidence type="ECO:0000256" key="6">
    <source>
        <dbReference type="ARBA" id="ARBA00023136"/>
    </source>
</evidence>
<keyword evidence="3" id="KW-1003">Cell membrane</keyword>
<feature type="transmembrane region" description="Helical" evidence="7">
    <location>
        <begin position="102"/>
        <end position="124"/>
    </location>
</feature>
<feature type="transmembrane region" description="Helical" evidence="7">
    <location>
        <begin position="242"/>
        <end position="262"/>
    </location>
</feature>
<dbReference type="InterPro" id="IPR036259">
    <property type="entry name" value="MFS_trans_sf"/>
</dbReference>
<dbReference type="PANTHER" id="PTHR43124">
    <property type="entry name" value="PURINE EFFLUX PUMP PBUE"/>
    <property type="match status" value="1"/>
</dbReference>
<feature type="transmembrane region" description="Helical" evidence="7">
    <location>
        <begin position="274"/>
        <end position="291"/>
    </location>
</feature>
<dbReference type="EMBL" id="JBHSNO010000015">
    <property type="protein sequence ID" value="MFC5591246.1"/>
    <property type="molecule type" value="Genomic_DNA"/>
</dbReference>
<dbReference type="CDD" id="cd17324">
    <property type="entry name" value="MFS_NepI_like"/>
    <property type="match status" value="1"/>
</dbReference>
<dbReference type="InterPro" id="IPR050189">
    <property type="entry name" value="MFS_Efflux_Transporters"/>
</dbReference>
<feature type="transmembrane region" description="Helical" evidence="7">
    <location>
        <begin position="12"/>
        <end position="36"/>
    </location>
</feature>
<dbReference type="SUPFAM" id="SSF103473">
    <property type="entry name" value="MFS general substrate transporter"/>
    <property type="match status" value="1"/>
</dbReference>
<evidence type="ECO:0000256" key="1">
    <source>
        <dbReference type="ARBA" id="ARBA00004651"/>
    </source>
</evidence>
<feature type="transmembrane region" description="Helical" evidence="7">
    <location>
        <begin position="42"/>
        <end position="65"/>
    </location>
</feature>
<dbReference type="InterPro" id="IPR011701">
    <property type="entry name" value="MFS"/>
</dbReference>
<sequence length="399" mass="42024">MTVDSNRSIFALLALAVSAFAIGTTEFISVGLLPLISQDLDISVSTAGLTVSLYALGVMVGAPILTSLTSRMPRKSLLLWIMLVFIVGNGIAAIATSVTTLLIARVIAAFSHGVFMSIGSTIAADLVPENRRASAISIMFTGLTVATITGVPFGTFIGQQFGWRFAFVAIVAIGIVGLITNSILVPSDLRKSTPTTIRDQVRLVTSGRILLVLSITALGYGGTFVVFTYLSPLLQTITGFTQGTTVIILLVYGVAIAIGNMIGGKLSNKKPINALFYMFIAQAIALFALTFTAPFKFAGLVTILFMGLFAFMNVPGLQVYVVMLAERFVPSAVDVASAMNIAAFNAGIAIGAYVGGVVTDSIGLIHTAWVGAVMVVIAVILTGIGRILERKDQRPLNLY</sequence>
<dbReference type="InterPro" id="IPR020846">
    <property type="entry name" value="MFS_dom"/>
</dbReference>
<organism evidence="9 10">
    <name type="scientific">Sporosarcina soli</name>
    <dbReference type="NCBI Taxonomy" id="334736"/>
    <lineage>
        <taxon>Bacteria</taxon>
        <taxon>Bacillati</taxon>
        <taxon>Bacillota</taxon>
        <taxon>Bacilli</taxon>
        <taxon>Bacillales</taxon>
        <taxon>Caryophanaceae</taxon>
        <taxon>Sporosarcina</taxon>
    </lineage>
</organism>
<feature type="transmembrane region" description="Helical" evidence="7">
    <location>
        <begin position="368"/>
        <end position="388"/>
    </location>
</feature>
<name>A0ABW0TR06_9BACL</name>
<gene>
    <name evidence="9" type="ORF">ACFPRA_20395</name>
</gene>
<dbReference type="PANTHER" id="PTHR43124:SF8">
    <property type="entry name" value="INNER MEMBRANE TRANSPORT PROTEIN YDHP"/>
    <property type="match status" value="1"/>
</dbReference>
<dbReference type="Pfam" id="PF07690">
    <property type="entry name" value="MFS_1"/>
    <property type="match status" value="1"/>
</dbReference>
<evidence type="ECO:0000259" key="8">
    <source>
        <dbReference type="PROSITE" id="PS50850"/>
    </source>
</evidence>
<accession>A0ABW0TR06</accession>
<dbReference type="Proteomes" id="UP001596109">
    <property type="component" value="Unassembled WGS sequence"/>
</dbReference>
<feature type="transmembrane region" description="Helical" evidence="7">
    <location>
        <begin position="335"/>
        <end position="356"/>
    </location>
</feature>
<comment type="subcellular location">
    <subcellularLocation>
        <location evidence="1">Cell membrane</location>
        <topology evidence="1">Multi-pass membrane protein</topology>
    </subcellularLocation>
</comment>